<sequence length="204" mass="23367">MRIVLTSDQSLTSTFRNIPLLDFLPCAPVEKLPKSLYKLLDTQLPDKNGRLLLAPYAIRKVEAALVYSGFKREEIVVAHPKKVEQFIDEKTTIIGINTMDPYGLGPVTLMFTEGGKYTSYSEYMFTSLVKRLRDFRKRKGYKFKIVIGSQAGWQFEIKHELTDELEIDHVVWGECEHVIADIFRDIESGSADIFIKIKDFPGID</sequence>
<dbReference type="EMBL" id="DRTM01000137">
    <property type="protein sequence ID" value="HHE75874.1"/>
    <property type="molecule type" value="Genomic_DNA"/>
</dbReference>
<protein>
    <submittedName>
        <fullName evidence="1">Radical SAM protein</fullName>
    </submittedName>
</protein>
<dbReference type="Proteomes" id="UP000886130">
    <property type="component" value="Unassembled WGS sequence"/>
</dbReference>
<proteinExistence type="predicted"/>
<feature type="non-terminal residue" evidence="1">
    <location>
        <position position="204"/>
    </location>
</feature>
<accession>A0A7J3TAB2</accession>
<comment type="caution">
    <text evidence="1">The sequence shown here is derived from an EMBL/GenBank/DDBJ whole genome shotgun (WGS) entry which is preliminary data.</text>
</comment>
<organism evidence="1">
    <name type="scientific">Candidatus Aciduliprofundum boonei</name>
    <dbReference type="NCBI Taxonomy" id="379547"/>
    <lineage>
        <taxon>Archaea</taxon>
        <taxon>Methanobacteriati</taxon>
        <taxon>Thermoplasmatota</taxon>
        <taxon>DHVE2 group</taxon>
        <taxon>Candidatus Aciduliprofundum</taxon>
    </lineage>
</organism>
<name>A0A7J3TAB2_9ARCH</name>
<reference evidence="1" key="1">
    <citation type="journal article" date="2020" name="mSystems">
        <title>Genome- and Community-Level Interaction Insights into Carbon Utilization and Element Cycling Functions of Hydrothermarchaeota in Hydrothermal Sediment.</title>
        <authorList>
            <person name="Zhou Z."/>
            <person name="Liu Y."/>
            <person name="Xu W."/>
            <person name="Pan J."/>
            <person name="Luo Z.H."/>
            <person name="Li M."/>
        </authorList>
    </citation>
    <scope>NUCLEOTIDE SEQUENCE [LARGE SCALE GENOMIC DNA]</scope>
    <source>
        <strain evidence="1">HyVt-85</strain>
    </source>
</reference>
<gene>
    <name evidence="1" type="ORF">ENL31_01945</name>
</gene>
<evidence type="ECO:0000313" key="1">
    <source>
        <dbReference type="EMBL" id="HHE75874.1"/>
    </source>
</evidence>
<dbReference type="AlphaFoldDB" id="A0A7J3TAB2"/>